<dbReference type="AlphaFoldDB" id="A0A803JRM0"/>
<evidence type="ECO:0000256" key="6">
    <source>
        <dbReference type="SAM" id="MobiDB-lite"/>
    </source>
</evidence>
<dbReference type="GO" id="GO:0000981">
    <property type="term" value="F:DNA-binding transcription factor activity, RNA polymerase II-specific"/>
    <property type="evidence" value="ECO:0000318"/>
    <property type="project" value="GO_Central"/>
</dbReference>
<comment type="similarity">
    <text evidence="2 5">Belongs to the ETS family.</text>
</comment>
<dbReference type="GO" id="GO:0030154">
    <property type="term" value="P:cell differentiation"/>
    <property type="evidence" value="ECO:0000318"/>
    <property type="project" value="GO_Central"/>
</dbReference>
<dbReference type="Gene3D" id="1.10.10.10">
    <property type="entry name" value="Winged helix-like DNA-binding domain superfamily/Winged helix DNA-binding domain"/>
    <property type="match status" value="1"/>
</dbReference>
<dbReference type="FunFam" id="1.10.10.10:FF:000039">
    <property type="entry name" value="Friend leukemia integration 1 transcription factor"/>
    <property type="match status" value="1"/>
</dbReference>
<dbReference type="InterPro" id="IPR046328">
    <property type="entry name" value="ETS_fam"/>
</dbReference>
<dbReference type="PROSITE" id="PS00345">
    <property type="entry name" value="ETS_DOMAIN_1"/>
    <property type="match status" value="1"/>
</dbReference>
<dbReference type="Gene3D" id="1.10.150.50">
    <property type="entry name" value="Transcription Factor, Ets-1"/>
    <property type="match status" value="1"/>
</dbReference>
<dbReference type="PRINTS" id="PR00454">
    <property type="entry name" value="ETSDOMAIN"/>
</dbReference>
<proteinExistence type="inferred from homology"/>
<evidence type="ECO:0000259" key="8">
    <source>
        <dbReference type="PROSITE" id="PS51433"/>
    </source>
</evidence>
<feature type="compositionally biased region" description="Basic and acidic residues" evidence="6">
    <location>
        <begin position="45"/>
        <end position="55"/>
    </location>
</feature>
<feature type="region of interest" description="Disordered" evidence="6">
    <location>
        <begin position="240"/>
        <end position="285"/>
    </location>
</feature>
<dbReference type="PANTHER" id="PTHR11849">
    <property type="entry name" value="ETS"/>
    <property type="match status" value="1"/>
</dbReference>
<dbReference type="SMART" id="SM00251">
    <property type="entry name" value="SAM_PNT"/>
    <property type="match status" value="1"/>
</dbReference>
<keyword evidence="3 5" id="KW-0238">DNA-binding</keyword>
<dbReference type="OrthoDB" id="10067219at2759"/>
<dbReference type="GO" id="GO:0006357">
    <property type="term" value="P:regulation of transcription by RNA polymerase II"/>
    <property type="evidence" value="ECO:0000318"/>
    <property type="project" value="GO_Central"/>
</dbReference>
<evidence type="ECO:0000313" key="11">
    <source>
        <dbReference type="RefSeq" id="XP_031761949.1"/>
    </source>
</evidence>
<feature type="region of interest" description="Disordered" evidence="6">
    <location>
        <begin position="382"/>
        <end position="411"/>
    </location>
</feature>
<dbReference type="PROSITE" id="PS00346">
    <property type="entry name" value="ETS_DOMAIN_2"/>
    <property type="match status" value="1"/>
</dbReference>
<dbReference type="InterPro" id="IPR003118">
    <property type="entry name" value="Pointed_dom"/>
</dbReference>
<dbReference type="OMA" id="NTSEMQG"/>
<feature type="domain" description="PNT" evidence="8">
    <location>
        <begin position="118"/>
        <end position="204"/>
    </location>
</feature>
<organism evidence="9">
    <name type="scientific">Xenopus tropicalis</name>
    <name type="common">Western clawed frog</name>
    <name type="synonym">Silurana tropicalis</name>
    <dbReference type="NCBI Taxonomy" id="8364"/>
    <lineage>
        <taxon>Eukaryota</taxon>
        <taxon>Metazoa</taxon>
        <taxon>Chordata</taxon>
        <taxon>Craniata</taxon>
        <taxon>Vertebrata</taxon>
        <taxon>Euteleostomi</taxon>
        <taxon>Amphibia</taxon>
        <taxon>Batrachia</taxon>
        <taxon>Anura</taxon>
        <taxon>Pipoidea</taxon>
        <taxon>Pipidae</taxon>
        <taxon>Xenopodinae</taxon>
        <taxon>Xenopus</taxon>
        <taxon>Silurana</taxon>
    </lineage>
</organism>
<reference evidence="9" key="2">
    <citation type="submission" date="2021-03" db="UniProtKB">
        <authorList>
            <consortium name="Ensembl"/>
        </authorList>
    </citation>
    <scope>IDENTIFICATION</scope>
</reference>
<dbReference type="Pfam" id="PF00178">
    <property type="entry name" value="Ets"/>
    <property type="match status" value="1"/>
</dbReference>
<evidence type="ECO:0000259" key="7">
    <source>
        <dbReference type="PROSITE" id="PS50061"/>
    </source>
</evidence>
<feature type="compositionally biased region" description="Polar residues" evidence="6">
    <location>
        <begin position="276"/>
        <end position="285"/>
    </location>
</feature>
<evidence type="ECO:0000256" key="3">
    <source>
        <dbReference type="ARBA" id="ARBA00023125"/>
    </source>
</evidence>
<dbReference type="GeneID" id="100495385"/>
<accession>A0A803JRM0</accession>
<dbReference type="CTD" id="100495385"/>
<keyword evidence="4 5" id="KW-0539">Nucleus</keyword>
<dbReference type="SUPFAM" id="SSF47769">
    <property type="entry name" value="SAM/Pointed domain"/>
    <property type="match status" value="1"/>
</dbReference>
<sequence length="453" mass="50330">MMEEEEGTSPWLRQAGDLQEALSVVSEDHTMFSPPTLKTEMPDDYSPRIKERGAVPEHPWGSPTERHHGIKQEAEEIPGSRVPVVGVLRVDKTEGVGDNTVHPAYHHYSDIPANGPAVPPHANGDEEKRVIVPADPLVWSQEHVAQWLDWAVKEYGLCDVNTSLMQGVDGKELCRMAREDFLRMASSYSTEMLMSHLAYLRQNSPTFTYSVVPAVPAHQVAPRHPVKTEPLYEDVRRQSWSSSGGTIHRVSPPLTPGSTSSTGAARSTQDPYQVLGPTSSRLSNPGSGQIQLWQFLLELLSDSGNSGCIAWEGLNGEFKMTDPDEVARRWGERKSKPNMNYDKLSRALRYYYDKNIMSKVHGKRYAYRFDFQGIQVVQQAHSSDPAASKYPEGNYYSPQAKPAVPTHHPQSPTLPTIIPVQYFSSAPTGGLYPGQGITRQHGGQLGTHLGTYY</sequence>
<feature type="region of interest" description="Disordered" evidence="6">
    <location>
        <begin position="26"/>
        <end position="67"/>
    </location>
</feature>
<dbReference type="InterPro" id="IPR013761">
    <property type="entry name" value="SAM/pointed_sf"/>
</dbReference>
<dbReference type="PROSITE" id="PS51433">
    <property type="entry name" value="PNT"/>
    <property type="match status" value="1"/>
</dbReference>
<evidence type="ECO:0000313" key="9">
    <source>
        <dbReference type="Ensembl" id="ENSXETP00000110640"/>
    </source>
</evidence>
<dbReference type="Ensembl" id="ENSXETT00000118954">
    <property type="protein sequence ID" value="ENSXETP00000110640"/>
    <property type="gene ID" value="ENSXETG00000045862"/>
</dbReference>
<dbReference type="GeneTree" id="ENSGT00940000165943"/>
<dbReference type="SMART" id="SM00413">
    <property type="entry name" value="ETS"/>
    <property type="match status" value="1"/>
</dbReference>
<evidence type="ECO:0000256" key="2">
    <source>
        <dbReference type="ARBA" id="ARBA00005562"/>
    </source>
</evidence>
<reference evidence="9" key="1">
    <citation type="journal article" date="2010" name="Science">
        <title>The genome of the Western clawed frog Xenopus tropicalis.</title>
        <authorList>
            <person name="Hellsten U."/>
            <person name="Harland R.M."/>
            <person name="Gilchrist M.J."/>
            <person name="Hendrix D."/>
            <person name="Jurka J."/>
            <person name="Kapitonov V."/>
            <person name="Ovcharenko I."/>
            <person name="Putnam N.H."/>
            <person name="Shu S."/>
            <person name="Taher L."/>
            <person name="Blitz I.L."/>
            <person name="Blumberg B."/>
            <person name="Dichmann D.S."/>
            <person name="Dubchak I."/>
            <person name="Amaya E."/>
            <person name="Detter J.C."/>
            <person name="Fletcher R."/>
            <person name="Gerhard D.S."/>
            <person name="Goodstein D."/>
            <person name="Graves T."/>
            <person name="Grigoriev I.V."/>
            <person name="Grimwood J."/>
            <person name="Kawashima T."/>
            <person name="Lindquist E."/>
            <person name="Lucas S.M."/>
            <person name="Mead P.E."/>
            <person name="Mitros T."/>
            <person name="Ogino H."/>
            <person name="Ohta Y."/>
            <person name="Poliakov A.V."/>
            <person name="Pollet N."/>
            <person name="Robert J."/>
            <person name="Salamov A."/>
            <person name="Sater A.K."/>
            <person name="Schmutz J."/>
            <person name="Terry A."/>
            <person name="Vize P.D."/>
            <person name="Warren W.C."/>
            <person name="Wells D."/>
            <person name="Wills A."/>
            <person name="Wilson R.K."/>
            <person name="Zimmerman L.B."/>
            <person name="Zorn A.M."/>
            <person name="Grainger R."/>
            <person name="Grammer T."/>
            <person name="Khokha M.K."/>
            <person name="Richardson P.M."/>
            <person name="Rokhsar D.S."/>
        </authorList>
    </citation>
    <scope>NUCLEOTIDE SEQUENCE [LARGE SCALE GENOMIC DNA]</scope>
    <source>
        <strain evidence="9">Nigerian</strain>
    </source>
</reference>
<dbReference type="GO" id="GO:0043565">
    <property type="term" value="F:sequence-specific DNA binding"/>
    <property type="evidence" value="ECO:0007669"/>
    <property type="project" value="InterPro"/>
</dbReference>
<gene>
    <name evidence="9 11" type="primary">LOC100495385</name>
</gene>
<evidence type="ECO:0000313" key="10">
    <source>
        <dbReference type="Proteomes" id="UP000008143"/>
    </source>
</evidence>
<dbReference type="PANTHER" id="PTHR11849:SF310">
    <property type="entry name" value="FRIEND LEUKEMIA INTEGRATION 1 TRANSCRIPTION FACTOR-LIKE"/>
    <property type="match status" value="1"/>
</dbReference>
<dbReference type="Pfam" id="PF02198">
    <property type="entry name" value="SAM_PNT"/>
    <property type="match status" value="1"/>
</dbReference>
<protein>
    <submittedName>
        <fullName evidence="9 11">Friend leukemia integration 1 transcription factor-like</fullName>
    </submittedName>
</protein>
<dbReference type="RefSeq" id="XP_031761949.1">
    <property type="nucleotide sequence ID" value="XM_031906089.1"/>
</dbReference>
<comment type="subcellular location">
    <subcellularLocation>
        <location evidence="1 5">Nucleus</location>
    </subcellularLocation>
</comment>
<dbReference type="GO" id="GO:0005634">
    <property type="term" value="C:nucleus"/>
    <property type="evidence" value="ECO:0000318"/>
    <property type="project" value="GO_Central"/>
</dbReference>
<dbReference type="SUPFAM" id="SSF46785">
    <property type="entry name" value="Winged helix' DNA-binding domain"/>
    <property type="match status" value="1"/>
</dbReference>
<evidence type="ECO:0000256" key="4">
    <source>
        <dbReference type="ARBA" id="ARBA00023242"/>
    </source>
</evidence>
<dbReference type="KEGG" id="xtr:100495385"/>
<reference evidence="11" key="3">
    <citation type="submission" date="2025-04" db="UniProtKB">
        <authorList>
            <consortium name="RefSeq"/>
        </authorList>
    </citation>
    <scope>IDENTIFICATION</scope>
    <source>
        <strain evidence="11">Nigerian</strain>
        <tissue evidence="11">Liver and blood</tissue>
    </source>
</reference>
<feature type="domain" description="ETS" evidence="7">
    <location>
        <begin position="290"/>
        <end position="370"/>
    </location>
</feature>
<evidence type="ECO:0000256" key="1">
    <source>
        <dbReference type="ARBA" id="ARBA00004123"/>
    </source>
</evidence>
<dbReference type="PROSITE" id="PS50061">
    <property type="entry name" value="ETS_DOMAIN_3"/>
    <property type="match status" value="1"/>
</dbReference>
<dbReference type="InterPro" id="IPR000418">
    <property type="entry name" value="Ets_dom"/>
</dbReference>
<evidence type="ECO:0000256" key="5">
    <source>
        <dbReference type="RuleBase" id="RU004019"/>
    </source>
</evidence>
<dbReference type="Proteomes" id="UP000008143">
    <property type="component" value="Chromosome 7"/>
</dbReference>
<name>A0A803JRM0_XENTR</name>
<dbReference type="InterPro" id="IPR036390">
    <property type="entry name" value="WH_DNA-bd_sf"/>
</dbReference>
<keyword evidence="10" id="KW-1185">Reference proteome</keyword>
<feature type="compositionally biased region" description="Low complexity" evidence="6">
    <location>
        <begin position="256"/>
        <end position="268"/>
    </location>
</feature>
<dbReference type="InterPro" id="IPR036388">
    <property type="entry name" value="WH-like_DNA-bd_sf"/>
</dbReference>